<name>A0AAJ6VVW2_9ACAR</name>
<feature type="domain" description="Ig-like" evidence="4">
    <location>
        <begin position="129"/>
        <end position="216"/>
    </location>
</feature>
<dbReference type="SUPFAM" id="SSF49265">
    <property type="entry name" value="Fibronectin type III"/>
    <property type="match status" value="1"/>
</dbReference>
<dbReference type="InterPro" id="IPR003599">
    <property type="entry name" value="Ig_sub"/>
</dbReference>
<dbReference type="InterPro" id="IPR013098">
    <property type="entry name" value="Ig_I-set"/>
</dbReference>
<dbReference type="GO" id="GO:0030424">
    <property type="term" value="C:axon"/>
    <property type="evidence" value="ECO:0007669"/>
    <property type="project" value="TreeGrafter"/>
</dbReference>
<accession>A0AAJ6VVW2</accession>
<dbReference type="InterPro" id="IPR007110">
    <property type="entry name" value="Ig-like_dom"/>
</dbReference>
<dbReference type="PROSITE" id="PS50853">
    <property type="entry name" value="FN3"/>
    <property type="match status" value="1"/>
</dbReference>
<dbReference type="RefSeq" id="XP_003738700.2">
    <property type="nucleotide sequence ID" value="XM_003738652.3"/>
</dbReference>
<dbReference type="InterPro" id="IPR036179">
    <property type="entry name" value="Ig-like_dom_sf"/>
</dbReference>
<dbReference type="Pfam" id="PF07679">
    <property type="entry name" value="I-set"/>
    <property type="match status" value="1"/>
</dbReference>
<evidence type="ECO:0000256" key="2">
    <source>
        <dbReference type="ARBA" id="ARBA00023319"/>
    </source>
</evidence>
<feature type="domain" description="Fibronectin type-III" evidence="5">
    <location>
        <begin position="222"/>
        <end position="326"/>
    </location>
</feature>
<dbReference type="AlphaFoldDB" id="A0AAJ6VVW2"/>
<dbReference type="GO" id="GO:0007156">
    <property type="term" value="P:homophilic cell adhesion via plasma membrane adhesion molecules"/>
    <property type="evidence" value="ECO:0007669"/>
    <property type="project" value="TreeGrafter"/>
</dbReference>
<dbReference type="InterPro" id="IPR036116">
    <property type="entry name" value="FN3_sf"/>
</dbReference>
<sequence length="355" mass="39922">VQMGDAGTYTCSSIADGKEVSVSFALFVYKAISFQGTKDVQTATEGDDKAVIRCEASGSKTPDFSWQLNDRAIRDNKGNKKYSVKDNVLTIYNVQTTDAGNYTCKAFMGTKHLVSVQKKEIQFLVQYRPRFKDTTPDVTYARVGSMAKITCDAEGEPTPSIQWLRGKEHIYMRDEFNIIGNVGSSTLNIDVRDHTYYDVYTCHAQNGLGVREKHITLKEGGPPTTPRVSVIDAKKDTIVLHIEHNDDEYLNQLGIDSFRVQYKTDEGTWETAPAQEYAVNRDRSPHYHLRNLNTNTSYVIRVAANNAAGPSDFSQELYHRTQTMDYQRAPVAASSQLFSSTVVLLFPLLLLRQRT</sequence>
<feature type="transmembrane region" description="Helical" evidence="3">
    <location>
        <begin position="331"/>
        <end position="351"/>
    </location>
</feature>
<dbReference type="GO" id="GO:0005886">
    <property type="term" value="C:plasma membrane"/>
    <property type="evidence" value="ECO:0007669"/>
    <property type="project" value="TreeGrafter"/>
</dbReference>
<dbReference type="CDD" id="cd00096">
    <property type="entry name" value="Ig"/>
    <property type="match status" value="2"/>
</dbReference>
<dbReference type="GO" id="GO:0050808">
    <property type="term" value="P:synapse organization"/>
    <property type="evidence" value="ECO:0007669"/>
    <property type="project" value="TreeGrafter"/>
</dbReference>
<feature type="domain" description="Ig-like" evidence="4">
    <location>
        <begin position="43"/>
        <end position="122"/>
    </location>
</feature>
<dbReference type="InterPro" id="IPR013783">
    <property type="entry name" value="Ig-like_fold"/>
</dbReference>
<dbReference type="SMART" id="SM00409">
    <property type="entry name" value="IG"/>
    <property type="match status" value="2"/>
</dbReference>
<dbReference type="SMART" id="SM00408">
    <property type="entry name" value="IGc2"/>
    <property type="match status" value="2"/>
</dbReference>
<dbReference type="GO" id="GO:0043025">
    <property type="term" value="C:neuronal cell body"/>
    <property type="evidence" value="ECO:0007669"/>
    <property type="project" value="TreeGrafter"/>
</dbReference>
<keyword evidence="3" id="KW-1133">Transmembrane helix</keyword>
<dbReference type="InterPro" id="IPR003961">
    <property type="entry name" value="FN3_dom"/>
</dbReference>
<dbReference type="Pfam" id="PF13927">
    <property type="entry name" value="Ig_3"/>
    <property type="match status" value="1"/>
</dbReference>
<dbReference type="InterPro" id="IPR003598">
    <property type="entry name" value="Ig_sub2"/>
</dbReference>
<evidence type="ECO:0000256" key="3">
    <source>
        <dbReference type="SAM" id="Phobius"/>
    </source>
</evidence>
<evidence type="ECO:0000256" key="1">
    <source>
        <dbReference type="ARBA" id="ARBA00022737"/>
    </source>
</evidence>
<gene>
    <name evidence="7" type="primary">LOC100906099</name>
</gene>
<evidence type="ECO:0000313" key="6">
    <source>
        <dbReference type="Proteomes" id="UP000694867"/>
    </source>
</evidence>
<dbReference type="Gene3D" id="2.60.40.10">
    <property type="entry name" value="Immunoglobulins"/>
    <property type="match status" value="3"/>
</dbReference>
<dbReference type="KEGG" id="goe:100906099"/>
<evidence type="ECO:0000259" key="4">
    <source>
        <dbReference type="PROSITE" id="PS50835"/>
    </source>
</evidence>
<dbReference type="Proteomes" id="UP000694867">
    <property type="component" value="Unplaced"/>
</dbReference>
<proteinExistence type="predicted"/>
<dbReference type="GeneID" id="100906099"/>
<keyword evidence="3" id="KW-0812">Transmembrane</keyword>
<dbReference type="SMART" id="SM00060">
    <property type="entry name" value="FN3"/>
    <property type="match status" value="1"/>
</dbReference>
<keyword evidence="1" id="KW-0677">Repeat</keyword>
<reference evidence="7" key="1">
    <citation type="submission" date="2025-08" db="UniProtKB">
        <authorList>
            <consortium name="RefSeq"/>
        </authorList>
    </citation>
    <scope>IDENTIFICATION</scope>
</reference>
<dbReference type="PANTHER" id="PTHR45080:SF27">
    <property type="entry name" value="NEURAL CELL ADHESION MOLECULE 1-LIKE"/>
    <property type="match status" value="1"/>
</dbReference>
<organism evidence="6 7">
    <name type="scientific">Galendromus occidentalis</name>
    <name type="common">western predatory mite</name>
    <dbReference type="NCBI Taxonomy" id="34638"/>
    <lineage>
        <taxon>Eukaryota</taxon>
        <taxon>Metazoa</taxon>
        <taxon>Ecdysozoa</taxon>
        <taxon>Arthropoda</taxon>
        <taxon>Chelicerata</taxon>
        <taxon>Arachnida</taxon>
        <taxon>Acari</taxon>
        <taxon>Parasitiformes</taxon>
        <taxon>Mesostigmata</taxon>
        <taxon>Gamasina</taxon>
        <taxon>Phytoseioidea</taxon>
        <taxon>Phytoseiidae</taxon>
        <taxon>Typhlodrominae</taxon>
        <taxon>Galendromus</taxon>
    </lineage>
</organism>
<protein>
    <submittedName>
        <fullName evidence="7">Neural cell adhesion molecule 1</fullName>
    </submittedName>
</protein>
<dbReference type="Pfam" id="PF00041">
    <property type="entry name" value="fn3"/>
    <property type="match status" value="1"/>
</dbReference>
<evidence type="ECO:0000259" key="5">
    <source>
        <dbReference type="PROSITE" id="PS50853"/>
    </source>
</evidence>
<dbReference type="SUPFAM" id="SSF48726">
    <property type="entry name" value="Immunoglobulin"/>
    <property type="match status" value="2"/>
</dbReference>
<evidence type="ECO:0000313" key="7">
    <source>
        <dbReference type="RefSeq" id="XP_003738700.2"/>
    </source>
</evidence>
<dbReference type="InterPro" id="IPR050958">
    <property type="entry name" value="Cell_Adh-Cytoskel_Orgn"/>
</dbReference>
<dbReference type="CDD" id="cd00063">
    <property type="entry name" value="FN3"/>
    <property type="match status" value="1"/>
</dbReference>
<dbReference type="GO" id="GO:0008046">
    <property type="term" value="F:axon guidance receptor activity"/>
    <property type="evidence" value="ECO:0007669"/>
    <property type="project" value="TreeGrafter"/>
</dbReference>
<feature type="non-terminal residue" evidence="7">
    <location>
        <position position="1"/>
    </location>
</feature>
<keyword evidence="2" id="KW-0393">Immunoglobulin domain</keyword>
<keyword evidence="6" id="KW-1185">Reference proteome</keyword>
<keyword evidence="3" id="KW-0472">Membrane</keyword>
<dbReference type="PANTHER" id="PTHR45080">
    <property type="entry name" value="CONTACTIN 5"/>
    <property type="match status" value="1"/>
</dbReference>
<dbReference type="PROSITE" id="PS50835">
    <property type="entry name" value="IG_LIKE"/>
    <property type="match status" value="2"/>
</dbReference>